<dbReference type="InterPro" id="IPR014762">
    <property type="entry name" value="DNA_mismatch_repair_CS"/>
</dbReference>
<dbReference type="NCBIfam" id="TIGR00585">
    <property type="entry name" value="mutl"/>
    <property type="match status" value="1"/>
</dbReference>
<dbReference type="Gene3D" id="3.30.565.10">
    <property type="entry name" value="Histidine kinase-like ATPase, C-terminal domain"/>
    <property type="match status" value="1"/>
</dbReference>
<dbReference type="Pfam" id="PF01119">
    <property type="entry name" value="DNA_mis_repair"/>
    <property type="match status" value="1"/>
</dbReference>
<sequence length="647" mass="73883">MSKIQKLDEILANQIAAGEVVERPASVVKELLENAIDAISTRITVEINDGGLSRIFVSDNGEGMTKEDSILAFERHATSKIKDENDLFRIRTLGFRGEALPSIASVSYVTVKTSTEDGPGIETILKGGVLQSQKEIAKSKGTSIEVSNLFFNTPARLKYMRTVQTELSNVTDVVYRLALANPQIAFDLKHNDKLMFRSNGNGDARQILASLYGLQIAKNMVHFKGESLDFQIEGYLSMPEYTRATRNYISLYVNGRYVKHYGVNKSISEGYHTLLPIGRFPIVSLFIKMDPQLVDVNVHPTKQEVRFSKEDQLFTLITESIKKVFRGRSLIPEIKSTVPKEKIFSEQSTFSFEHSSIKEDVEKKLPFSLQDRFTTNSNYSNETNETIKEEDSTEFDSINQIDSSTPTDYESLYFEKHELNKDVGYSNFVSEDDQSNIEETVIVNEEVYDEQNIDQLPPLYPIGQMHGTYIIAQNEKGLYLIDQHAAQERVYYEYFKEKIGEVASELQTLLIPITFDVSPEQAILLDQYQDELQEVGLFIEKFGSNSYVIREHPNWFPEGQEDTLIDEMIQELLKRGTINIKKLREEKAIMMSCKASIKANQYITNDEIFNLLESLRKSSNPFTCPHGRPIVIHFSSYELEKMFKRVM</sequence>
<dbReference type="InterPro" id="IPR014721">
    <property type="entry name" value="Ribsml_uS5_D2-typ_fold_subgr"/>
</dbReference>
<evidence type="ECO:0000313" key="8">
    <source>
        <dbReference type="EMBL" id="ODG91111.1"/>
    </source>
</evidence>
<evidence type="ECO:0000256" key="4">
    <source>
        <dbReference type="HAMAP-Rule" id="MF_00149"/>
    </source>
</evidence>
<dbReference type="Gene3D" id="3.30.230.10">
    <property type="match status" value="1"/>
</dbReference>
<dbReference type="Proteomes" id="UP000094580">
    <property type="component" value="Unassembled WGS sequence"/>
</dbReference>
<dbReference type="InterPro" id="IPR014790">
    <property type="entry name" value="MutL_C"/>
</dbReference>
<comment type="function">
    <text evidence="4">This protein is involved in the repair of mismatches in DNA. It is required for dam-dependent methyl-directed DNA mismatch repair. May act as a 'molecular matchmaker', a protein that promotes the formation of a stable complex between two or more DNA-binding proteins in an ATP-dependent manner without itself being part of a final effector complex.</text>
</comment>
<dbReference type="InterPro" id="IPR013507">
    <property type="entry name" value="DNA_mismatch_S5_2-like"/>
</dbReference>
<feature type="region of interest" description="Disordered" evidence="5">
    <location>
        <begin position="376"/>
        <end position="404"/>
    </location>
</feature>
<feature type="domain" description="MutL C-terminal dimerisation" evidence="6">
    <location>
        <begin position="461"/>
        <end position="603"/>
    </location>
</feature>
<dbReference type="EMBL" id="MDKC01000032">
    <property type="protein sequence ID" value="ODG91111.1"/>
    <property type="molecule type" value="Genomic_DNA"/>
</dbReference>
<evidence type="ECO:0000256" key="3">
    <source>
        <dbReference type="ARBA" id="ARBA00023204"/>
    </source>
</evidence>
<keyword evidence="3 4" id="KW-0234">DNA repair</keyword>
<dbReference type="InterPro" id="IPR038973">
    <property type="entry name" value="MutL/Mlh/Pms-like"/>
</dbReference>
<keyword evidence="9" id="KW-1185">Reference proteome</keyword>
<dbReference type="Gene3D" id="3.30.1540.20">
    <property type="entry name" value="MutL, C-terminal domain, dimerisation subdomain"/>
    <property type="match status" value="1"/>
</dbReference>
<proteinExistence type="inferred from homology"/>
<dbReference type="RefSeq" id="WP_069034481.1">
    <property type="nucleotide sequence ID" value="NZ_MDKC01000032.1"/>
</dbReference>
<dbReference type="Pfam" id="PF08676">
    <property type="entry name" value="MutL_C"/>
    <property type="match status" value="1"/>
</dbReference>
<dbReference type="CDD" id="cd00782">
    <property type="entry name" value="MutL_Trans"/>
    <property type="match status" value="1"/>
</dbReference>
<dbReference type="CDD" id="cd16926">
    <property type="entry name" value="HATPase_MutL-MLH-PMS-like"/>
    <property type="match status" value="1"/>
</dbReference>
<dbReference type="SUPFAM" id="SSF54211">
    <property type="entry name" value="Ribosomal protein S5 domain 2-like"/>
    <property type="match status" value="1"/>
</dbReference>
<dbReference type="SMART" id="SM01340">
    <property type="entry name" value="DNA_mis_repair"/>
    <property type="match status" value="1"/>
</dbReference>
<dbReference type="SMART" id="SM00853">
    <property type="entry name" value="MutL_C"/>
    <property type="match status" value="1"/>
</dbReference>
<reference evidence="8 9" key="1">
    <citation type="submission" date="2016-07" db="EMBL/GenBank/DDBJ databases">
        <authorList>
            <person name="Townsley L."/>
            <person name="Shank E.A."/>
        </authorList>
    </citation>
    <scope>NUCLEOTIDE SEQUENCE [LARGE SCALE GENOMIC DNA]</scope>
    <source>
        <strain evidence="8 9">CH01</strain>
    </source>
</reference>
<evidence type="ECO:0000259" key="7">
    <source>
        <dbReference type="SMART" id="SM01340"/>
    </source>
</evidence>
<dbReference type="InterPro" id="IPR042120">
    <property type="entry name" value="MutL_C_dimsub"/>
</dbReference>
<dbReference type="PROSITE" id="PS00058">
    <property type="entry name" value="DNA_MISMATCH_REPAIR_1"/>
    <property type="match status" value="1"/>
</dbReference>
<dbReference type="NCBIfam" id="NF000950">
    <property type="entry name" value="PRK00095.1-3"/>
    <property type="match status" value="1"/>
</dbReference>
<dbReference type="PANTHER" id="PTHR10073:SF12">
    <property type="entry name" value="DNA MISMATCH REPAIR PROTEIN MLH1"/>
    <property type="match status" value="1"/>
</dbReference>
<gene>
    <name evidence="4" type="primary">mutL</name>
    <name evidence="8" type="ORF">BED47_08785</name>
</gene>
<comment type="similarity">
    <text evidence="1 4">Belongs to the DNA mismatch repair MutL/HexB family.</text>
</comment>
<dbReference type="InterPro" id="IPR002099">
    <property type="entry name" value="MutL/Mlh/PMS"/>
</dbReference>
<comment type="caution">
    <text evidence="8">The sequence shown here is derived from an EMBL/GenBank/DDBJ whole genome shotgun (WGS) entry which is preliminary data.</text>
</comment>
<protein>
    <recommendedName>
        <fullName evidence="4">DNA mismatch repair protein MutL</fullName>
    </recommendedName>
</protein>
<name>A0ABX2ZN15_9BACI</name>
<dbReference type="Gene3D" id="3.30.1370.100">
    <property type="entry name" value="MutL, C-terminal domain, regulatory subdomain"/>
    <property type="match status" value="1"/>
</dbReference>
<dbReference type="PANTHER" id="PTHR10073">
    <property type="entry name" value="DNA MISMATCH REPAIR PROTEIN MLH, PMS, MUTL"/>
    <property type="match status" value="1"/>
</dbReference>
<feature type="compositionally biased region" description="Polar residues" evidence="5">
    <location>
        <begin position="395"/>
        <end position="404"/>
    </location>
</feature>
<evidence type="ECO:0000259" key="6">
    <source>
        <dbReference type="SMART" id="SM00853"/>
    </source>
</evidence>
<feature type="domain" description="DNA mismatch repair protein S5" evidence="7">
    <location>
        <begin position="208"/>
        <end position="326"/>
    </location>
</feature>
<organism evidence="8 9">
    <name type="scientific">Gottfriedia luciferensis</name>
    <dbReference type="NCBI Taxonomy" id="178774"/>
    <lineage>
        <taxon>Bacteria</taxon>
        <taxon>Bacillati</taxon>
        <taxon>Bacillota</taxon>
        <taxon>Bacilli</taxon>
        <taxon>Bacillales</taxon>
        <taxon>Bacillaceae</taxon>
        <taxon>Gottfriedia</taxon>
    </lineage>
</organism>
<keyword evidence="2 4" id="KW-0227">DNA damage</keyword>
<dbReference type="InterPro" id="IPR020568">
    <property type="entry name" value="Ribosomal_Su5_D2-typ_SF"/>
</dbReference>
<evidence type="ECO:0000256" key="1">
    <source>
        <dbReference type="ARBA" id="ARBA00006082"/>
    </source>
</evidence>
<accession>A0ABX2ZN15</accession>
<evidence type="ECO:0000256" key="2">
    <source>
        <dbReference type="ARBA" id="ARBA00022763"/>
    </source>
</evidence>
<dbReference type="SUPFAM" id="SSF118116">
    <property type="entry name" value="DNA mismatch repair protein MutL"/>
    <property type="match status" value="1"/>
</dbReference>
<dbReference type="InterPro" id="IPR020667">
    <property type="entry name" value="DNA_mismatch_repair_MutL"/>
</dbReference>
<evidence type="ECO:0000256" key="5">
    <source>
        <dbReference type="SAM" id="MobiDB-lite"/>
    </source>
</evidence>
<evidence type="ECO:0000313" key="9">
    <source>
        <dbReference type="Proteomes" id="UP000094580"/>
    </source>
</evidence>
<dbReference type="InterPro" id="IPR037198">
    <property type="entry name" value="MutL_C_sf"/>
</dbReference>
<dbReference type="HAMAP" id="MF_00149">
    <property type="entry name" value="DNA_mis_repair"/>
    <property type="match status" value="1"/>
</dbReference>
<dbReference type="InterPro" id="IPR042121">
    <property type="entry name" value="MutL_C_regsub"/>
</dbReference>
<dbReference type="SUPFAM" id="SSF55874">
    <property type="entry name" value="ATPase domain of HSP90 chaperone/DNA topoisomerase II/histidine kinase"/>
    <property type="match status" value="1"/>
</dbReference>
<dbReference type="InterPro" id="IPR036890">
    <property type="entry name" value="HATPase_C_sf"/>
</dbReference>
<dbReference type="Pfam" id="PF13589">
    <property type="entry name" value="HATPase_c_3"/>
    <property type="match status" value="1"/>
</dbReference>